<reference evidence="2" key="1">
    <citation type="journal article" date="2008" name="BMC Genomics">
        <title>A conifer genomics resource of 200,000 spruce (Picea spp.) ESTs and 6,464 high-quality, sequence-finished full-length cDNAs for Sitka spruce (Picea sitchensis).</title>
        <authorList>
            <person name="Ralph S.G."/>
            <person name="Chun H.J."/>
            <person name="Kolosova N."/>
            <person name="Cooper D."/>
            <person name="Oddy C."/>
            <person name="Ritland C.E."/>
            <person name="Kirkpatrick R."/>
            <person name="Moore R."/>
            <person name="Barber S."/>
            <person name="Holt R.A."/>
            <person name="Jones S.J."/>
            <person name="Marra M.A."/>
            <person name="Douglas C.J."/>
            <person name="Ritland K."/>
            <person name="Bohlmann J."/>
        </authorList>
    </citation>
    <scope>NUCLEOTIDE SEQUENCE</scope>
    <source>
        <tissue evidence="3">Bark</tissue>
        <tissue evidence="2">Green portion of the leader tissue</tissue>
    </source>
</reference>
<accession>A9NK81</accession>
<protein>
    <submittedName>
        <fullName evidence="2">Uncharacterized protein</fullName>
    </submittedName>
</protein>
<dbReference type="EMBL" id="EF081654">
    <property type="protein sequence ID" value="ABK21042.1"/>
    <property type="molecule type" value="mRNA"/>
</dbReference>
<evidence type="ECO:0000313" key="2">
    <source>
        <dbReference type="EMBL" id="ABK21042.1"/>
    </source>
</evidence>
<evidence type="ECO:0000313" key="3">
    <source>
        <dbReference type="EMBL" id="ABK23608.1"/>
    </source>
</evidence>
<dbReference type="EMBL" id="EF084287">
    <property type="protein sequence ID" value="ABK23608.1"/>
    <property type="molecule type" value="mRNA"/>
</dbReference>
<proteinExistence type="evidence at transcript level"/>
<dbReference type="InterPro" id="IPR056895">
    <property type="entry name" value="AtTam9"/>
</dbReference>
<name>A9NK81_PICSI</name>
<sequence length="109" mass="12693">MAEDQKQLKGSGEGNVSDDVDSIPKTELFVYFENLVKERRRKALENVDLSPKLDPLLVRAIDDVKKTYRPFYVKNPHPVRPNDHYLEIMRLKGWLDLDLNDPDLAPLFK</sequence>
<dbReference type="OMA" id="HYLEIMR"/>
<feature type="region of interest" description="Disordered" evidence="1">
    <location>
        <begin position="1"/>
        <end position="20"/>
    </location>
</feature>
<dbReference type="Pfam" id="PF25111">
    <property type="entry name" value="AtTam9"/>
    <property type="match status" value="1"/>
</dbReference>
<organism evidence="2">
    <name type="scientific">Picea sitchensis</name>
    <name type="common">Sitka spruce</name>
    <name type="synonym">Pinus sitchensis</name>
    <dbReference type="NCBI Taxonomy" id="3332"/>
    <lineage>
        <taxon>Eukaryota</taxon>
        <taxon>Viridiplantae</taxon>
        <taxon>Streptophyta</taxon>
        <taxon>Embryophyta</taxon>
        <taxon>Tracheophyta</taxon>
        <taxon>Spermatophyta</taxon>
        <taxon>Pinopsida</taxon>
        <taxon>Pinidae</taxon>
        <taxon>Conifers I</taxon>
        <taxon>Pinales</taxon>
        <taxon>Pinaceae</taxon>
        <taxon>Picea</taxon>
    </lineage>
</organism>
<dbReference type="AlphaFoldDB" id="A9NK81"/>
<evidence type="ECO:0000256" key="1">
    <source>
        <dbReference type="SAM" id="MobiDB-lite"/>
    </source>
</evidence>